<sequence>MKNDWNKLAANILKAELRLRGITYSQLHERLFLLGVKETVSGIKGKISRGSFQFSFFLQCALAIGIKKLSLVELLSEGDPSE</sequence>
<protein>
    <recommendedName>
        <fullName evidence="1">DUF6471 domain-containing protein</fullName>
    </recommendedName>
</protein>
<name>A0AAN5T972_LEGPN</name>
<evidence type="ECO:0000313" key="3">
    <source>
        <dbReference type="Proteomes" id="UP000863577"/>
    </source>
</evidence>
<gene>
    <name evidence="2" type="ORF">JBK99_02405</name>
</gene>
<dbReference type="Proteomes" id="UP000863577">
    <property type="component" value="Unassembled WGS sequence"/>
</dbReference>
<evidence type="ECO:0000259" key="1">
    <source>
        <dbReference type="Pfam" id="PF20075"/>
    </source>
</evidence>
<reference evidence="2" key="2">
    <citation type="submission" date="2019-09" db="EMBL/GenBank/DDBJ databases">
        <authorList>
            <consortium name="NCBI Pathogen Detection Project"/>
        </authorList>
    </citation>
    <scope>NUCLEOTIDE SEQUENCE</scope>
    <source>
        <strain evidence="2">CL18-200174</strain>
    </source>
</reference>
<dbReference type="AlphaFoldDB" id="A0AAN5T972"/>
<organism evidence="2 3">
    <name type="scientific">Legionella pneumophila</name>
    <dbReference type="NCBI Taxonomy" id="446"/>
    <lineage>
        <taxon>Bacteria</taxon>
        <taxon>Pseudomonadati</taxon>
        <taxon>Pseudomonadota</taxon>
        <taxon>Gammaproteobacteria</taxon>
        <taxon>Legionellales</taxon>
        <taxon>Legionellaceae</taxon>
        <taxon>Legionella</taxon>
    </lineage>
</organism>
<dbReference type="RefSeq" id="WP_061690715.1">
    <property type="nucleotide sequence ID" value="NZ_CAXYJH010000015.1"/>
</dbReference>
<reference evidence="2" key="1">
    <citation type="journal article" date="2018" name="Genome Biol.">
        <title>SKESA: strategic k-mer extension for scrupulous assemblies.</title>
        <authorList>
            <person name="Souvorov A."/>
            <person name="Agarwala R."/>
            <person name="Lipman D.J."/>
        </authorList>
    </citation>
    <scope>NUCLEOTIDE SEQUENCE</scope>
    <source>
        <strain evidence="2">CL18-200174</strain>
    </source>
</reference>
<evidence type="ECO:0000313" key="2">
    <source>
        <dbReference type="EMBL" id="HAU2395185.1"/>
    </source>
</evidence>
<dbReference type="InterPro" id="IPR045526">
    <property type="entry name" value="DUF6471"/>
</dbReference>
<comment type="caution">
    <text evidence="2">The sequence shown here is derived from an EMBL/GenBank/DDBJ whole genome shotgun (WGS) entry which is preliminary data.</text>
</comment>
<proteinExistence type="predicted"/>
<dbReference type="EMBL" id="DACWOD010000002">
    <property type="protein sequence ID" value="HAU2395185.1"/>
    <property type="molecule type" value="Genomic_DNA"/>
</dbReference>
<dbReference type="Pfam" id="PF20075">
    <property type="entry name" value="DUF6471"/>
    <property type="match status" value="1"/>
</dbReference>
<accession>A0AAN5T972</accession>
<feature type="domain" description="DUF6471" evidence="1">
    <location>
        <begin position="5"/>
        <end position="69"/>
    </location>
</feature>